<evidence type="ECO:0000256" key="2">
    <source>
        <dbReference type="ARBA" id="ARBA00022679"/>
    </source>
</evidence>
<feature type="region of interest" description="Disordered" evidence="8">
    <location>
        <begin position="719"/>
        <end position="745"/>
    </location>
</feature>
<dbReference type="PANTHER" id="PTHR20275">
    <property type="entry name" value="NAD KINASE"/>
    <property type="match status" value="1"/>
</dbReference>
<keyword evidence="9" id="KW-0812">Transmembrane</keyword>
<keyword evidence="5" id="KW-0067">ATP-binding</keyword>
<dbReference type="GO" id="GO:0003951">
    <property type="term" value="F:NAD+ kinase activity"/>
    <property type="evidence" value="ECO:0000318"/>
    <property type="project" value="GO_Central"/>
</dbReference>
<evidence type="ECO:0000256" key="1">
    <source>
        <dbReference type="ARBA" id="ARBA00010995"/>
    </source>
</evidence>
<feature type="compositionally biased region" description="Low complexity" evidence="8">
    <location>
        <begin position="723"/>
        <end position="745"/>
    </location>
</feature>
<dbReference type="Proteomes" id="UP000001064">
    <property type="component" value="Unassembled WGS sequence"/>
</dbReference>
<name>F0ZUU1_DICPU</name>
<dbReference type="RefSeq" id="XP_003291185.1">
    <property type="nucleotide sequence ID" value="XM_003291137.1"/>
</dbReference>
<dbReference type="EMBL" id="GL871200">
    <property type="protein sequence ID" value="EGC32307.1"/>
    <property type="molecule type" value="Genomic_DNA"/>
</dbReference>
<evidence type="ECO:0000313" key="11">
    <source>
        <dbReference type="Proteomes" id="UP000001064"/>
    </source>
</evidence>
<dbReference type="GeneID" id="10507358"/>
<dbReference type="eggNOG" id="KOG2178">
    <property type="taxonomic scope" value="Eukaryota"/>
</dbReference>
<dbReference type="FunFam" id="2.60.200.30:FF:000009">
    <property type="entry name" value="Poly(P)/ATP NAD kinase"/>
    <property type="match status" value="1"/>
</dbReference>
<proteinExistence type="inferred from homology"/>
<feature type="region of interest" description="Disordered" evidence="8">
    <location>
        <begin position="57"/>
        <end position="123"/>
    </location>
</feature>
<dbReference type="GO" id="GO:0006741">
    <property type="term" value="P:NADP+ biosynthetic process"/>
    <property type="evidence" value="ECO:0000318"/>
    <property type="project" value="GO_Central"/>
</dbReference>
<feature type="compositionally biased region" description="Low complexity" evidence="8">
    <location>
        <begin position="58"/>
        <end position="78"/>
    </location>
</feature>
<dbReference type="PANTHER" id="PTHR20275:SF42">
    <property type="entry name" value="NAD+ KINASE FAMILY PROTEIN"/>
    <property type="match status" value="1"/>
</dbReference>
<evidence type="ECO:0000256" key="7">
    <source>
        <dbReference type="ARBA" id="ARBA00023027"/>
    </source>
</evidence>
<dbReference type="InterPro" id="IPR016064">
    <property type="entry name" value="NAD/diacylglycerol_kinase_sf"/>
</dbReference>
<dbReference type="OMA" id="IDRGTNP"/>
<evidence type="ECO:0000313" key="10">
    <source>
        <dbReference type="EMBL" id="EGC32307.1"/>
    </source>
</evidence>
<dbReference type="AlphaFoldDB" id="F0ZUU1"/>
<evidence type="ECO:0008006" key="12">
    <source>
        <dbReference type="Google" id="ProtNLM"/>
    </source>
</evidence>
<organism evidence="10 11">
    <name type="scientific">Dictyostelium purpureum</name>
    <name type="common">Slime mold</name>
    <dbReference type="NCBI Taxonomy" id="5786"/>
    <lineage>
        <taxon>Eukaryota</taxon>
        <taxon>Amoebozoa</taxon>
        <taxon>Evosea</taxon>
        <taxon>Eumycetozoa</taxon>
        <taxon>Dictyostelia</taxon>
        <taxon>Dictyosteliales</taxon>
        <taxon>Dictyosteliaceae</taxon>
        <taxon>Dictyostelium</taxon>
    </lineage>
</organism>
<dbReference type="InterPro" id="IPR017438">
    <property type="entry name" value="ATP-NAD_kinase_N"/>
</dbReference>
<evidence type="ECO:0000256" key="6">
    <source>
        <dbReference type="ARBA" id="ARBA00022857"/>
    </source>
</evidence>
<evidence type="ECO:0000256" key="4">
    <source>
        <dbReference type="ARBA" id="ARBA00022777"/>
    </source>
</evidence>
<protein>
    <recommendedName>
        <fullName evidence="12">NAD+ kinase family protein</fullName>
    </recommendedName>
</protein>
<keyword evidence="6" id="KW-0521">NADP</keyword>
<accession>F0ZUU1</accession>
<feature type="compositionally biased region" description="Low complexity" evidence="8">
    <location>
        <begin position="312"/>
        <end position="337"/>
    </location>
</feature>
<dbReference type="VEuPathDB" id="AmoebaDB:DICPUDRAFT_155765"/>
<dbReference type="OrthoDB" id="24581at2759"/>
<feature type="compositionally biased region" description="Low complexity" evidence="8">
    <location>
        <begin position="103"/>
        <end position="123"/>
    </location>
</feature>
<sequence>MEITINIPDNLVTNYVAIILLVFSLLYLMIQLKNGNETKKLNDWLIKNKDLIKDRIDNGNNYDSKQNNNNNNNSNISNKNDDNMLFKNKIHNNDNDHDDDNKNNNNNNKNNKNNKNNFNASDTNSLLINNINNKEIEQSYNNNNKNNSNNNNNNNYNNNNSSETIAIPIISLNNSSNIKNPNINSSGSFDKSSLKLSLEQINNNNSTNSSEDEQVPASPVSNSFLSPLNFTTGKRKSQKNQFYYVSTYYSSCDLPNKIMDQNDLDDPLINEEIKSSELLNNGFKYKIENNLNSKNINNKSNDEKINNDNKNDNNVNINNNDNNDTDSDNNSTSNSNKSNDDEHNQSSGDNKSTSDDNIDLNQSINLLSSANLNNNSSNPISKSLNNFGKEGMENTLLSPNETCIKRLKKKKCILPQVLQLKWRVKPKKVLIIKKYNDETINELIPGLVSWLRDLGITIIKESEDSCDDPLAEPLTQVEDPYSIDFIISMGGDGTILHTSSLFKTYIPPILSFSLGSLGFLTAFDYSHHREYIQSVIDGKCFVSYRLRLSCTVVSSETQVKHRYQVLNEVTIDRGTNPYLSNLECCCDGKLITIVQADGLIIATSTGSTAYSLSAGGSLVHPTIPAILITPICPHTLSFRPVILPSTSELVIRVPETSRCPVWASFDGKNRQELNRGDFVIIKTSRWAVPVVCKTDESNEWFEKLAQNLNWNVRMVQKSFNPPNTSSSDSEGSSNGSTSSLSTLNK</sequence>
<dbReference type="HAMAP" id="MF_00361">
    <property type="entry name" value="NAD_kinase"/>
    <property type="match status" value="1"/>
</dbReference>
<evidence type="ECO:0000256" key="3">
    <source>
        <dbReference type="ARBA" id="ARBA00022741"/>
    </source>
</evidence>
<dbReference type="Gene3D" id="2.60.200.30">
    <property type="entry name" value="Probable inorganic polyphosphate/atp-NAD kinase, domain 2"/>
    <property type="match status" value="1"/>
</dbReference>
<keyword evidence="11" id="KW-1185">Reference proteome</keyword>
<dbReference type="GO" id="GO:0019674">
    <property type="term" value="P:NAD+ metabolic process"/>
    <property type="evidence" value="ECO:0007669"/>
    <property type="project" value="InterPro"/>
</dbReference>
<dbReference type="InterPro" id="IPR017437">
    <property type="entry name" value="ATP-NAD_kinase_PpnK-typ_C"/>
</dbReference>
<dbReference type="STRING" id="5786.F0ZUU1"/>
<reference evidence="11" key="1">
    <citation type="journal article" date="2011" name="Genome Biol.">
        <title>Comparative genomics of the social amoebae Dictyostelium discoideum and Dictyostelium purpureum.</title>
        <authorList>
            <consortium name="US DOE Joint Genome Institute (JGI-PGF)"/>
            <person name="Sucgang R."/>
            <person name="Kuo A."/>
            <person name="Tian X."/>
            <person name="Salerno W."/>
            <person name="Parikh A."/>
            <person name="Feasley C.L."/>
            <person name="Dalin E."/>
            <person name="Tu H."/>
            <person name="Huang E."/>
            <person name="Barry K."/>
            <person name="Lindquist E."/>
            <person name="Shapiro H."/>
            <person name="Bruce D."/>
            <person name="Schmutz J."/>
            <person name="Salamov A."/>
            <person name="Fey P."/>
            <person name="Gaudet P."/>
            <person name="Anjard C."/>
            <person name="Babu M.M."/>
            <person name="Basu S."/>
            <person name="Bushmanova Y."/>
            <person name="van der Wel H."/>
            <person name="Katoh-Kurasawa M."/>
            <person name="Dinh C."/>
            <person name="Coutinho P.M."/>
            <person name="Saito T."/>
            <person name="Elias M."/>
            <person name="Schaap P."/>
            <person name="Kay R.R."/>
            <person name="Henrissat B."/>
            <person name="Eichinger L."/>
            <person name="Rivero F."/>
            <person name="Putnam N.H."/>
            <person name="West C.M."/>
            <person name="Loomis W.F."/>
            <person name="Chisholm R.L."/>
            <person name="Shaulsky G."/>
            <person name="Strassmann J.E."/>
            <person name="Queller D.C."/>
            <person name="Kuspa A."/>
            <person name="Grigoriev I.V."/>
        </authorList>
    </citation>
    <scope>NUCLEOTIDE SEQUENCE [LARGE SCALE GENOMIC DNA]</scope>
    <source>
        <strain evidence="11">QSDP1</strain>
    </source>
</reference>
<gene>
    <name evidence="10" type="ORF">DICPUDRAFT_155765</name>
</gene>
<keyword evidence="9" id="KW-1133">Transmembrane helix</keyword>
<comment type="similarity">
    <text evidence="1">Belongs to the NAD kinase family.</text>
</comment>
<keyword evidence="3" id="KW-0547">Nucleotide-binding</keyword>
<feature type="compositionally biased region" description="Basic and acidic residues" evidence="8">
    <location>
        <begin position="300"/>
        <end position="311"/>
    </location>
</feature>
<keyword evidence="2" id="KW-0808">Transferase</keyword>
<dbReference type="Gene3D" id="3.40.50.10330">
    <property type="entry name" value="Probable inorganic polyphosphate/atp-NAD kinase, domain 1"/>
    <property type="match status" value="1"/>
</dbReference>
<dbReference type="Pfam" id="PF01513">
    <property type="entry name" value="NAD_kinase"/>
    <property type="match status" value="1"/>
</dbReference>
<dbReference type="Pfam" id="PF20143">
    <property type="entry name" value="NAD_kinase_C"/>
    <property type="match status" value="1"/>
</dbReference>
<evidence type="ECO:0000256" key="9">
    <source>
        <dbReference type="SAM" id="Phobius"/>
    </source>
</evidence>
<feature type="region of interest" description="Disordered" evidence="8">
    <location>
        <begin position="293"/>
        <end position="358"/>
    </location>
</feature>
<keyword evidence="7" id="KW-0520">NAD</keyword>
<keyword evidence="4" id="KW-0418">Kinase</keyword>
<feature type="region of interest" description="Disordered" evidence="8">
    <location>
        <begin position="202"/>
        <end position="232"/>
    </location>
</feature>
<dbReference type="KEGG" id="dpp:DICPUDRAFT_155765"/>
<dbReference type="InterPro" id="IPR002504">
    <property type="entry name" value="NADK"/>
</dbReference>
<dbReference type="GO" id="GO:0005524">
    <property type="term" value="F:ATP binding"/>
    <property type="evidence" value="ECO:0007669"/>
    <property type="project" value="UniProtKB-KW"/>
</dbReference>
<feature type="region of interest" description="Disordered" evidence="8">
    <location>
        <begin position="138"/>
        <end position="159"/>
    </location>
</feature>
<feature type="compositionally biased region" description="Polar residues" evidence="8">
    <location>
        <begin position="219"/>
        <end position="232"/>
    </location>
</feature>
<feature type="transmembrane region" description="Helical" evidence="9">
    <location>
        <begin position="12"/>
        <end position="30"/>
    </location>
</feature>
<evidence type="ECO:0000256" key="5">
    <source>
        <dbReference type="ARBA" id="ARBA00022840"/>
    </source>
</evidence>
<keyword evidence="9" id="KW-0472">Membrane</keyword>
<evidence type="ECO:0000256" key="8">
    <source>
        <dbReference type="SAM" id="MobiDB-lite"/>
    </source>
</evidence>
<dbReference type="InParanoid" id="F0ZUU1"/>
<feature type="compositionally biased region" description="Basic and acidic residues" evidence="8">
    <location>
        <begin position="91"/>
        <end position="102"/>
    </location>
</feature>
<dbReference type="SUPFAM" id="SSF111331">
    <property type="entry name" value="NAD kinase/diacylglycerol kinase-like"/>
    <property type="match status" value="1"/>
</dbReference>
<dbReference type="FunCoup" id="F0ZUU1">
    <property type="interactions" value="83"/>
</dbReference>